<accession>A0A9Q0EM67</accession>
<feature type="compositionally biased region" description="Basic and acidic residues" evidence="1">
    <location>
        <begin position="282"/>
        <end position="303"/>
    </location>
</feature>
<evidence type="ECO:0000313" key="2">
    <source>
        <dbReference type="EMBL" id="KAJ3606872.1"/>
    </source>
</evidence>
<feature type="compositionally biased region" description="Polar residues" evidence="1">
    <location>
        <begin position="265"/>
        <end position="275"/>
    </location>
</feature>
<organism evidence="2 3">
    <name type="scientific">Muraenolepis orangiensis</name>
    <name type="common">Patagonian moray cod</name>
    <dbReference type="NCBI Taxonomy" id="630683"/>
    <lineage>
        <taxon>Eukaryota</taxon>
        <taxon>Metazoa</taxon>
        <taxon>Chordata</taxon>
        <taxon>Craniata</taxon>
        <taxon>Vertebrata</taxon>
        <taxon>Euteleostomi</taxon>
        <taxon>Actinopterygii</taxon>
        <taxon>Neopterygii</taxon>
        <taxon>Teleostei</taxon>
        <taxon>Neoteleostei</taxon>
        <taxon>Acanthomorphata</taxon>
        <taxon>Zeiogadaria</taxon>
        <taxon>Gadariae</taxon>
        <taxon>Gadiformes</taxon>
        <taxon>Muraenolepidoidei</taxon>
        <taxon>Muraenolepididae</taxon>
        <taxon>Muraenolepis</taxon>
    </lineage>
</organism>
<reference evidence="2" key="1">
    <citation type="submission" date="2022-07" db="EMBL/GenBank/DDBJ databases">
        <title>Chromosome-level genome of Muraenolepis orangiensis.</title>
        <authorList>
            <person name="Kim J."/>
        </authorList>
    </citation>
    <scope>NUCLEOTIDE SEQUENCE</scope>
    <source>
        <strain evidence="2">KU_S4_2022</strain>
        <tissue evidence="2">Muscle</tissue>
    </source>
</reference>
<feature type="region of interest" description="Disordered" evidence="1">
    <location>
        <begin position="1"/>
        <end position="28"/>
    </location>
</feature>
<comment type="caution">
    <text evidence="2">The sequence shown here is derived from an EMBL/GenBank/DDBJ whole genome shotgun (WGS) entry which is preliminary data.</text>
</comment>
<feature type="region of interest" description="Disordered" evidence="1">
    <location>
        <begin position="58"/>
        <end position="102"/>
    </location>
</feature>
<feature type="compositionally biased region" description="Polar residues" evidence="1">
    <location>
        <begin position="84"/>
        <end position="100"/>
    </location>
</feature>
<keyword evidence="3" id="KW-1185">Reference proteome</keyword>
<feature type="region of interest" description="Disordered" evidence="1">
    <location>
        <begin position="215"/>
        <end position="332"/>
    </location>
</feature>
<gene>
    <name evidence="2" type="ORF">NHX12_026390</name>
</gene>
<protein>
    <submittedName>
        <fullName evidence="2">Uncharacterized protein</fullName>
    </submittedName>
</protein>
<feature type="compositionally biased region" description="Low complexity" evidence="1">
    <location>
        <begin position="64"/>
        <end position="81"/>
    </location>
</feature>
<dbReference type="AlphaFoldDB" id="A0A9Q0EM67"/>
<feature type="region of interest" description="Disordered" evidence="1">
    <location>
        <begin position="144"/>
        <end position="171"/>
    </location>
</feature>
<dbReference type="Proteomes" id="UP001148018">
    <property type="component" value="Unassembled WGS sequence"/>
</dbReference>
<dbReference type="EMBL" id="JANIIK010000042">
    <property type="protein sequence ID" value="KAJ3606872.1"/>
    <property type="molecule type" value="Genomic_DNA"/>
</dbReference>
<dbReference type="OrthoDB" id="9217007at2759"/>
<evidence type="ECO:0000313" key="3">
    <source>
        <dbReference type="Proteomes" id="UP001148018"/>
    </source>
</evidence>
<name>A0A9Q0EM67_9TELE</name>
<evidence type="ECO:0000256" key="1">
    <source>
        <dbReference type="SAM" id="MobiDB-lite"/>
    </source>
</evidence>
<sequence>MDGPRSHTAASGSLAPGDEPGRVRPFPGSWAIPSARCLPVSSSDQVWLEELVGSLSHRLPFSPSPSARSSGSSPGASVVGSQGTGSADSWSSGTTGLLHNSVKRQSQRALRLDRGWGGWDEQAALAPAGFLCGTARRLWRQGGAGLRDEGTDEGGVRQGQGSCVEDKPGAGCVDGPPRRTQLEQKIEAKLEFSRFLDEVTCSVLDPVSLQAFGQSIGPLSKSKSGLRPGTTRTTIAQPEAAAGIPFQSSPGLCRHLAQQQQQQQGTRLPTEQMQAGQGLAETTRKSFLETDVDSIGRRDEPRPSGRPAKTGMTSRRPGAAEDRATRPPWVFGRGVGLKEKSAFPRAPPGSGFWRYPCRSVSLPRGINVVSHMAYMTYMPS</sequence>
<proteinExistence type="predicted"/>